<dbReference type="PANTHER" id="PTHR11412">
    <property type="entry name" value="MACROGLOBULIN / COMPLEMENT"/>
    <property type="match status" value="1"/>
</dbReference>
<evidence type="ECO:0000256" key="1">
    <source>
        <dbReference type="ARBA" id="ARBA00004613"/>
    </source>
</evidence>
<dbReference type="Pfam" id="PF17790">
    <property type="entry name" value="MG1"/>
    <property type="match status" value="1"/>
</dbReference>
<dbReference type="GO" id="GO:0004866">
    <property type="term" value="F:endopeptidase inhibitor activity"/>
    <property type="evidence" value="ECO:0007669"/>
    <property type="project" value="InterPro"/>
</dbReference>
<dbReference type="OrthoDB" id="6359008at2759"/>
<feature type="domain" description="NTR" evidence="9">
    <location>
        <begin position="1598"/>
        <end position="1722"/>
    </location>
</feature>
<dbReference type="SMART" id="SM01360">
    <property type="entry name" value="A2M"/>
    <property type="match status" value="1"/>
</dbReference>
<dbReference type="PANTHER" id="PTHR11412:SF166">
    <property type="entry name" value="NTR DOMAIN-CONTAINING PROTEIN"/>
    <property type="match status" value="1"/>
</dbReference>
<reference evidence="10" key="1">
    <citation type="submission" date="2006-10" db="EMBL/GenBank/DDBJ databases">
        <authorList>
            <person name="Hayward D."/>
            <person name="Fahey B."/>
            <person name="Hayward D."/>
        </authorList>
    </citation>
    <scope>NUCLEOTIDE SEQUENCE</scope>
</reference>
<keyword evidence="6" id="KW-0325">Glycoprotein</keyword>
<dbReference type="InterPro" id="IPR047565">
    <property type="entry name" value="Alpha-macroglob_thiol-ester_cl"/>
</dbReference>
<dbReference type="InterPro" id="IPR041425">
    <property type="entry name" value="C3/4/5_MG1"/>
</dbReference>
<protein>
    <submittedName>
        <fullName evidence="10">Complement C3</fullName>
    </submittedName>
</protein>
<dbReference type="SMART" id="SM01361">
    <property type="entry name" value="A2M_recep"/>
    <property type="match status" value="1"/>
</dbReference>
<dbReference type="InterPro" id="IPR018933">
    <property type="entry name" value="Netrin_module_non-TIMP"/>
</dbReference>
<evidence type="ECO:0000256" key="4">
    <source>
        <dbReference type="ARBA" id="ARBA00022966"/>
    </source>
</evidence>
<dbReference type="CDD" id="cd02896">
    <property type="entry name" value="complement_C3_C4_C5"/>
    <property type="match status" value="1"/>
</dbReference>
<dbReference type="InterPro" id="IPR008993">
    <property type="entry name" value="TIMP-like_OB-fold"/>
</dbReference>
<dbReference type="Gene3D" id="2.40.50.120">
    <property type="match status" value="1"/>
</dbReference>
<dbReference type="InterPro" id="IPR001599">
    <property type="entry name" value="Macroglobln_a2"/>
</dbReference>
<evidence type="ECO:0000256" key="3">
    <source>
        <dbReference type="ARBA" id="ARBA00022729"/>
    </source>
</evidence>
<dbReference type="SMART" id="SM00643">
    <property type="entry name" value="C345C"/>
    <property type="match status" value="1"/>
</dbReference>
<organism evidence="10">
    <name type="scientific">Acropora millepora</name>
    <name type="common">Staghorn coral</name>
    <name type="synonym">Heteropora millepora</name>
    <dbReference type="NCBI Taxonomy" id="45264"/>
    <lineage>
        <taxon>Eukaryota</taxon>
        <taxon>Metazoa</taxon>
        <taxon>Cnidaria</taxon>
        <taxon>Anthozoa</taxon>
        <taxon>Hexacorallia</taxon>
        <taxon>Scleractinia</taxon>
        <taxon>Astrocoeniina</taxon>
        <taxon>Acroporidae</taxon>
        <taxon>Acropora</taxon>
    </lineage>
</organism>
<dbReference type="GO" id="GO:0005615">
    <property type="term" value="C:extracellular space"/>
    <property type="evidence" value="ECO:0007669"/>
    <property type="project" value="InterPro"/>
</dbReference>
<evidence type="ECO:0000313" key="10">
    <source>
        <dbReference type="EMBL" id="ABK78771.2"/>
    </source>
</evidence>
<dbReference type="InterPro" id="IPR036595">
    <property type="entry name" value="A-macroglobulin_rcpt-bd_sf"/>
</dbReference>
<keyword evidence="2" id="KW-0964">Secreted</keyword>
<keyword evidence="5" id="KW-1015">Disulfide bond</keyword>
<dbReference type="Gene3D" id="2.60.120.1540">
    <property type="match status" value="1"/>
</dbReference>
<evidence type="ECO:0000256" key="5">
    <source>
        <dbReference type="ARBA" id="ARBA00023157"/>
    </source>
</evidence>
<evidence type="ECO:0000256" key="7">
    <source>
        <dbReference type="SAM" id="MobiDB-lite"/>
    </source>
</evidence>
<dbReference type="SUPFAM" id="SSF48239">
    <property type="entry name" value="Terpenoid cyclases/Protein prenyltransferases"/>
    <property type="match status" value="1"/>
</dbReference>
<dbReference type="Pfam" id="PF01759">
    <property type="entry name" value="NTR"/>
    <property type="match status" value="1"/>
</dbReference>
<dbReference type="SUPFAM" id="SSF50242">
    <property type="entry name" value="TIMP-like"/>
    <property type="match status" value="1"/>
</dbReference>
<dbReference type="Gene3D" id="1.50.10.20">
    <property type="match status" value="1"/>
</dbReference>
<evidence type="ECO:0000259" key="9">
    <source>
        <dbReference type="PROSITE" id="PS50189"/>
    </source>
</evidence>
<dbReference type="SMART" id="SM01419">
    <property type="entry name" value="Thiol-ester_cl"/>
    <property type="match status" value="1"/>
</dbReference>
<sequence>MLLWTAILLLAAIECTETKRFSIMAPNMFHIGVEEKVSITVFDAGQAVTVKLYLQDYPQRQKTFSQVEGRVENGGNIFLPVKVEPEDLPDPTSVDKQFVYLVAKSDDNHFRFQKEARIMLSYKNGMVFIQTDKPVYTPNQSVKIRVIPLEFDMTPSNKKIDLVIQNPQGIRVQQWKDLDTSTGIISKRLNLGDYILMGNWTITAVYGHQDLHNTSAQFEVKEYVLPRFSVKISAPQYILPITGEFSVNITARYSYGKSVRGNAYVRLKIVALNGTTYPFFVVSTLHENGVATIKASTLALRRMKGGSLWFPEKSRLLVDVELTETATGEKRMAVDSSCQFTSSPYMIEFKNTAKYFKPGLRFVVKVVVTYPNKNPAENIPLIISAQGRQNGALNDLKKFKDRNSQDKTDELGEAEFVVDACSGCDAILIQVRTQDVNLNEEQNAVANYIVKPFNAENGPLLMLRQLSPGKVGKKIQCESYRSINEAAAKLSFAVVSRGRILSHSTTDSFDGIFKSWSFLVSPQMSPSARLIGYYIDNNERVVADSILLNIEDSLPSEVKFPAATERLSDGSTAQTNEVKKQPGEHYTLEVMAPAGTRIGLLAVDQSVYLLRNDNRLTKDRIFKTAEEFDLGCGVGGGKDSQDIFKNAGVVLMTNDFDSDKREDYGCDATNSRKKRSTDDKLDDKDLTMCCDLGKSINASETCGTQLLRSNRGLLKACRREAYKCCTEKHGLKGTAFLGRVAGDVEDALGDKAILDQTQVRSYFPETWIYTEETANSAGLVSLDVTIPGTITTWVMQAVAINNKTGLGLATPLRIVGFREIFISLKLPYSVKRGEQFSVLITVYNYNEMEMRAKLYIKGDKDHCSIAAKGQSAFVGFLNLRPNEAKSVVAPIVPKRTGEIPIQVDAVFQIELHGNFFNTFGDSVKRKLLVVPEGKEQRKSQSFILDPSGYLKGGKESGENETSESTQPAFESLKQIGPDGQTNAIKLKLPNRTIPGSVGAVVYLTGNLLGPVINSTIEGGLEKFFRMPTGCGEQNMIYLAPNVYVLEYLTNTDQLTGAQEQNAYRFIQEGYARELNYRRSDLSFSAFGNTRPGSTWLTAFVMRVFCKAQDFAGVNIDEKVVCQSVAWLIQNQRADGALPEVNHVIHREMVGGVYTEGYAAMTAFVLSALAECKCKGANSEAAILRGKSYLEKQYRTLNKPYSMALTAYALSLIKSEERFKANDRLIQRAIYDKDKETRYWNAGQNALNVETAGYAMMTQLLLHRTGYAGPIVTYLTNQRKGGMGFVSTQDTVVALQALAMYSEKTQGNALDLRVKMTSELDSDWKPPEIHITQENALLRRQIDVTRYLGGELFVETRGTGVGLLQVEARYNLPSARGEQCKFSISTNVTEIKDDSEGLFGSVQSEMSDEQEGEKKKKKKNEKGSGGKRKRKCKGRRKRKRCRKNPKTPKPTRRPTPAKKPQKHQPVKSISLRVCTQYNGRDNRGMSIMDIGILSGFKPAQDSLTKLQDTVAEVDKVEVSQVSVVVYLSEIPSDRQLCVDVRLDREFYVGVVQAVPIKVYDYYEPEEYCNVFYGPNIHSPLNLGVCDEGLPSCKCTQDVCAQQDPPIGDPDKLMRQACEQYHYVIKGKVLLIDEDDKSLTYVVRVTNVIQQGNKALKIGEDIEFWKSGTCQSPDLKENKNYLFMGRDNGHRYTLDNKAFVKLWPTKEGNTDKSILDSFETNYTC</sequence>
<dbReference type="Pfam" id="PF07703">
    <property type="entry name" value="A2M_BRD"/>
    <property type="match status" value="1"/>
</dbReference>
<evidence type="ECO:0000256" key="6">
    <source>
        <dbReference type="ARBA" id="ARBA00023180"/>
    </source>
</evidence>
<dbReference type="PROSITE" id="PS50189">
    <property type="entry name" value="NTR"/>
    <property type="match status" value="1"/>
</dbReference>
<dbReference type="InterPro" id="IPR009048">
    <property type="entry name" value="A-macroglobulin_rcpt-bd"/>
</dbReference>
<dbReference type="InterPro" id="IPR019742">
    <property type="entry name" value="MacrogloblnA2_CS"/>
</dbReference>
<proteinExistence type="evidence at transcript level"/>
<feature type="signal peptide" evidence="8">
    <location>
        <begin position="1"/>
        <end position="18"/>
    </location>
</feature>
<dbReference type="Gene3D" id="6.20.50.160">
    <property type="match status" value="1"/>
</dbReference>
<evidence type="ECO:0000256" key="8">
    <source>
        <dbReference type="SAM" id="SignalP"/>
    </source>
</evidence>
<dbReference type="InterPro" id="IPR041555">
    <property type="entry name" value="MG3"/>
</dbReference>
<feature type="compositionally biased region" description="Basic residues" evidence="7">
    <location>
        <begin position="1414"/>
        <end position="1464"/>
    </location>
</feature>
<dbReference type="Gene3D" id="2.60.40.690">
    <property type="entry name" value="Alpha-macroglobulin, receptor-binding domain"/>
    <property type="match status" value="1"/>
</dbReference>
<gene>
    <name evidence="10" type="primary">C3</name>
</gene>
<accession>A0T397</accession>
<dbReference type="EMBL" id="EF090257">
    <property type="protein sequence ID" value="ABK78771.2"/>
    <property type="molecule type" value="mRNA"/>
</dbReference>
<keyword evidence="3 8" id="KW-0732">Signal</keyword>
<evidence type="ECO:0000256" key="2">
    <source>
        <dbReference type="ARBA" id="ARBA00022525"/>
    </source>
</evidence>
<dbReference type="Pfam" id="PF07678">
    <property type="entry name" value="TED_complement"/>
    <property type="match status" value="1"/>
</dbReference>
<reference evidence="10" key="2">
    <citation type="journal article" date="2007" name="Genome Biol.">
        <title>The innate immune repertoire in cnidaria--ancestral complexity and stochastic gene loss.</title>
        <authorList>
            <person name="Miller D.J."/>
            <person name="Hemmrich G."/>
            <person name="Ball E.E."/>
            <person name="Hayward D.C."/>
            <person name="Khalturin K."/>
            <person name="Funayama N."/>
            <person name="Agata K."/>
            <person name="Bosch T.C."/>
        </authorList>
    </citation>
    <scope>NUCLEOTIDE SEQUENCE</scope>
</reference>
<dbReference type="Pfam" id="PF07677">
    <property type="entry name" value="A2M_recep"/>
    <property type="match status" value="1"/>
</dbReference>
<keyword evidence="4" id="KW-0882">Thioester bond</keyword>
<dbReference type="InterPro" id="IPR050473">
    <property type="entry name" value="A2M/Complement_sys"/>
</dbReference>
<reference evidence="10" key="3">
    <citation type="submission" date="2010-04" db="EMBL/GenBank/DDBJ databases">
        <authorList>
            <person name="Hayward D.C."/>
        </authorList>
    </citation>
    <scope>NUCLEOTIDE SEQUENCE</scope>
</reference>
<comment type="subcellular location">
    <subcellularLocation>
        <location evidence="1">Secreted</location>
    </subcellularLocation>
</comment>
<name>A0T397_ACRMI</name>
<dbReference type="InterPro" id="IPR040839">
    <property type="entry name" value="MG4"/>
</dbReference>
<dbReference type="Gene3D" id="2.20.130.20">
    <property type="match status" value="1"/>
</dbReference>
<dbReference type="Pfam" id="PF17791">
    <property type="entry name" value="MG3"/>
    <property type="match status" value="1"/>
</dbReference>
<dbReference type="Pfam" id="PF00207">
    <property type="entry name" value="A2M"/>
    <property type="match status" value="1"/>
</dbReference>
<dbReference type="InterPro" id="IPR008930">
    <property type="entry name" value="Terpenoid_cyclase/PrenylTrfase"/>
</dbReference>
<dbReference type="SUPFAM" id="SSF49410">
    <property type="entry name" value="Alpha-macroglobulin receptor domain"/>
    <property type="match status" value="1"/>
</dbReference>
<feature type="region of interest" description="Disordered" evidence="7">
    <location>
        <begin position="944"/>
        <end position="967"/>
    </location>
</feature>
<dbReference type="PROSITE" id="PS00477">
    <property type="entry name" value="ALPHA_2_MACROGLOBULIN"/>
    <property type="match status" value="1"/>
</dbReference>
<dbReference type="FunFam" id="2.60.40.1930:FF:000001">
    <property type="entry name" value="CD109 isoform 3"/>
    <property type="match status" value="1"/>
</dbReference>
<dbReference type="InterPro" id="IPR001134">
    <property type="entry name" value="Netrin_domain"/>
</dbReference>
<dbReference type="Gene3D" id="2.60.40.1940">
    <property type="match status" value="1"/>
</dbReference>
<dbReference type="SMART" id="SM01359">
    <property type="entry name" value="A2M_N_2"/>
    <property type="match status" value="1"/>
</dbReference>
<dbReference type="Pfam" id="PF17789">
    <property type="entry name" value="MG4"/>
    <property type="match status" value="1"/>
</dbReference>
<dbReference type="InterPro" id="IPR002890">
    <property type="entry name" value="MG2"/>
</dbReference>
<feature type="chain" id="PRO_5002630478" evidence="8">
    <location>
        <begin position="19"/>
        <end position="1722"/>
    </location>
</feature>
<dbReference type="InterPro" id="IPR011625">
    <property type="entry name" value="A2M_N_BRD"/>
</dbReference>
<dbReference type="Pfam" id="PF01835">
    <property type="entry name" value="MG2"/>
    <property type="match status" value="1"/>
</dbReference>
<dbReference type="InterPro" id="IPR011626">
    <property type="entry name" value="Alpha-macroglobulin_TED"/>
</dbReference>
<feature type="region of interest" description="Disordered" evidence="7">
    <location>
        <begin position="1401"/>
        <end position="1467"/>
    </location>
</feature>
<dbReference type="Gene3D" id="2.60.40.1930">
    <property type="match status" value="3"/>
</dbReference>
<dbReference type="InterPro" id="IPR013783">
    <property type="entry name" value="Ig-like_fold"/>
</dbReference>
<dbReference type="Gene3D" id="2.60.40.10">
    <property type="entry name" value="Immunoglobulins"/>
    <property type="match status" value="2"/>
</dbReference>